<evidence type="ECO:0000313" key="8">
    <source>
        <dbReference type="EMBL" id="GLI22005.1"/>
    </source>
</evidence>
<protein>
    <recommendedName>
        <fullName evidence="7">Protein-L-isoaspartate O-methyltransferase</fullName>
        <ecNumber evidence="7">2.1.1.77</ecNumber>
    </recommendedName>
    <alternativeName>
        <fullName evidence="7">L-isoaspartyl protein carboxyl methyltransferase</fullName>
    </alternativeName>
    <alternativeName>
        <fullName evidence="7">Protein L-isoaspartyl methyltransferase</fullName>
    </alternativeName>
    <alternativeName>
        <fullName evidence="7">Protein-beta-aspartate methyltransferase</fullName>
        <shortName evidence="7">PIMT</shortName>
    </alternativeName>
</protein>
<dbReference type="PANTHER" id="PTHR11579">
    <property type="entry name" value="PROTEIN-L-ISOASPARTATE O-METHYLTRANSFERASE"/>
    <property type="match status" value="1"/>
</dbReference>
<dbReference type="GO" id="GO:0032259">
    <property type="term" value="P:methylation"/>
    <property type="evidence" value="ECO:0007669"/>
    <property type="project" value="UniProtKB-KW"/>
</dbReference>
<dbReference type="AlphaFoldDB" id="A0A9W6FJ99"/>
<evidence type="ECO:0000313" key="9">
    <source>
        <dbReference type="Proteomes" id="UP001144397"/>
    </source>
</evidence>
<dbReference type="InterPro" id="IPR000682">
    <property type="entry name" value="PCMT"/>
</dbReference>
<dbReference type="GO" id="GO:0004719">
    <property type="term" value="F:protein-L-isoaspartate (D-aspartate) O-methyltransferase activity"/>
    <property type="evidence" value="ECO:0007669"/>
    <property type="project" value="UniProtKB-UniRule"/>
</dbReference>
<keyword evidence="3 7" id="KW-0963">Cytoplasm</keyword>
<comment type="catalytic activity">
    <reaction evidence="7">
        <text>[protein]-L-isoaspartate + S-adenosyl-L-methionine = [protein]-L-isoaspartate alpha-methyl ester + S-adenosyl-L-homocysteine</text>
        <dbReference type="Rhea" id="RHEA:12705"/>
        <dbReference type="Rhea" id="RHEA-COMP:12143"/>
        <dbReference type="Rhea" id="RHEA-COMP:12144"/>
        <dbReference type="ChEBI" id="CHEBI:57856"/>
        <dbReference type="ChEBI" id="CHEBI:59789"/>
        <dbReference type="ChEBI" id="CHEBI:90596"/>
        <dbReference type="ChEBI" id="CHEBI:90598"/>
        <dbReference type="EC" id="2.1.1.77"/>
    </reaction>
</comment>
<evidence type="ECO:0000256" key="2">
    <source>
        <dbReference type="ARBA" id="ARBA00005369"/>
    </source>
</evidence>
<evidence type="ECO:0000256" key="1">
    <source>
        <dbReference type="ARBA" id="ARBA00004496"/>
    </source>
</evidence>
<dbReference type="Gene3D" id="3.40.50.150">
    <property type="entry name" value="Vaccinia Virus protein VP39"/>
    <property type="match status" value="1"/>
</dbReference>
<evidence type="ECO:0000256" key="4">
    <source>
        <dbReference type="ARBA" id="ARBA00022603"/>
    </source>
</evidence>
<reference evidence="8" key="1">
    <citation type="submission" date="2022-12" db="EMBL/GenBank/DDBJ databases">
        <title>Reference genome sequencing for broad-spectrum identification of bacterial and archaeal isolates by mass spectrometry.</title>
        <authorList>
            <person name="Sekiguchi Y."/>
            <person name="Tourlousse D.M."/>
        </authorList>
    </citation>
    <scope>NUCLEOTIDE SEQUENCE</scope>
    <source>
        <strain evidence="8">301</strain>
    </source>
</reference>
<dbReference type="SUPFAM" id="SSF53335">
    <property type="entry name" value="S-adenosyl-L-methionine-dependent methyltransferases"/>
    <property type="match status" value="1"/>
</dbReference>
<keyword evidence="6 7" id="KW-0949">S-adenosyl-L-methionine</keyword>
<dbReference type="HAMAP" id="MF_00090">
    <property type="entry name" value="PIMT"/>
    <property type="match status" value="1"/>
</dbReference>
<evidence type="ECO:0000256" key="6">
    <source>
        <dbReference type="ARBA" id="ARBA00022691"/>
    </source>
</evidence>
<dbReference type="CDD" id="cd02440">
    <property type="entry name" value="AdoMet_MTases"/>
    <property type="match status" value="1"/>
</dbReference>
<dbReference type="GO" id="GO:0030091">
    <property type="term" value="P:protein repair"/>
    <property type="evidence" value="ECO:0007669"/>
    <property type="project" value="UniProtKB-UniRule"/>
</dbReference>
<evidence type="ECO:0000256" key="7">
    <source>
        <dbReference type="HAMAP-Rule" id="MF_00090"/>
    </source>
</evidence>
<accession>A0A9W6FJ99</accession>
<dbReference type="EC" id="2.1.1.77" evidence="7"/>
<proteinExistence type="inferred from homology"/>
<comment type="subcellular location">
    <subcellularLocation>
        <location evidence="1 7">Cytoplasm</location>
    </subcellularLocation>
</comment>
<dbReference type="EMBL" id="BSDO01000002">
    <property type="protein sequence ID" value="GLI22005.1"/>
    <property type="molecule type" value="Genomic_DNA"/>
</dbReference>
<dbReference type="Proteomes" id="UP001144397">
    <property type="component" value="Unassembled WGS sequence"/>
</dbReference>
<comment type="caution">
    <text evidence="8">The sequence shown here is derived from an EMBL/GenBank/DDBJ whole genome shotgun (WGS) entry which is preliminary data.</text>
</comment>
<evidence type="ECO:0000256" key="5">
    <source>
        <dbReference type="ARBA" id="ARBA00022679"/>
    </source>
</evidence>
<gene>
    <name evidence="7 8" type="primary">pcm</name>
    <name evidence="8" type="ORF">XFLAVUS301_16790</name>
</gene>
<comment type="similarity">
    <text evidence="2 7">Belongs to the methyltransferase superfamily. L-isoaspartyl/D-aspartyl protein methyltransferase family.</text>
</comment>
<dbReference type="Pfam" id="PF01135">
    <property type="entry name" value="PCMT"/>
    <property type="match status" value="1"/>
</dbReference>
<keyword evidence="5 7" id="KW-0808">Transferase</keyword>
<keyword evidence="4 7" id="KW-0489">Methyltransferase</keyword>
<sequence length="223" mass="23812">MDTGMSTGEGDGEQAERAAFILRLRQRGIRDLAVLRAIELVPRPLFVDPMMRRHAYDDVALPIACGQTMSQPSLVAAMTEALGVTADQTVLEVGTGSGYQAAVLSHLAARVVTVDRYRSLVSEAQTRFEVLGLRNVTAYVGDGMNGMPARAPFDRILVTAAATDIPAALMDQLKLGGVIVAPLGAPEEVQTLVRIVKEQSGRSRTDLMKVRFVPLVPGAAATL</sequence>
<feature type="active site" evidence="7">
    <location>
        <position position="70"/>
    </location>
</feature>
<dbReference type="NCBIfam" id="NF001453">
    <property type="entry name" value="PRK00312.1"/>
    <property type="match status" value="1"/>
</dbReference>
<dbReference type="FunFam" id="3.40.50.150:FF:000010">
    <property type="entry name" value="Protein-L-isoaspartate O-methyltransferase"/>
    <property type="match status" value="1"/>
</dbReference>
<dbReference type="PANTHER" id="PTHR11579:SF0">
    <property type="entry name" value="PROTEIN-L-ISOASPARTATE(D-ASPARTATE) O-METHYLTRANSFERASE"/>
    <property type="match status" value="1"/>
</dbReference>
<evidence type="ECO:0000256" key="3">
    <source>
        <dbReference type="ARBA" id="ARBA00022490"/>
    </source>
</evidence>
<organism evidence="8 9">
    <name type="scientific">Xanthobacter flavus</name>
    <dbReference type="NCBI Taxonomy" id="281"/>
    <lineage>
        <taxon>Bacteria</taxon>
        <taxon>Pseudomonadati</taxon>
        <taxon>Pseudomonadota</taxon>
        <taxon>Alphaproteobacteria</taxon>
        <taxon>Hyphomicrobiales</taxon>
        <taxon>Xanthobacteraceae</taxon>
        <taxon>Xanthobacter</taxon>
    </lineage>
</organism>
<comment type="function">
    <text evidence="7">Catalyzes the methyl esterification of L-isoaspartyl residues in peptides and proteins that result from spontaneous decomposition of normal L-aspartyl and L-asparaginyl residues. It plays a role in the repair and/or degradation of damaged proteins.</text>
</comment>
<dbReference type="NCBIfam" id="TIGR00080">
    <property type="entry name" value="pimt"/>
    <property type="match status" value="1"/>
</dbReference>
<dbReference type="InterPro" id="IPR029063">
    <property type="entry name" value="SAM-dependent_MTases_sf"/>
</dbReference>
<dbReference type="GO" id="GO:0005737">
    <property type="term" value="C:cytoplasm"/>
    <property type="evidence" value="ECO:0007669"/>
    <property type="project" value="UniProtKB-SubCell"/>
</dbReference>
<name>A0A9W6FJ99_XANFL</name>